<evidence type="ECO:0000256" key="1">
    <source>
        <dbReference type="SAM" id="Phobius"/>
    </source>
</evidence>
<proteinExistence type="predicted"/>
<name>A0A2P6QF58_ROSCH</name>
<protein>
    <submittedName>
        <fullName evidence="2">Uncharacterized protein</fullName>
    </submittedName>
</protein>
<feature type="transmembrane region" description="Helical" evidence="1">
    <location>
        <begin position="49"/>
        <end position="67"/>
    </location>
</feature>
<keyword evidence="1" id="KW-0472">Membrane</keyword>
<keyword evidence="3" id="KW-1185">Reference proteome</keyword>
<organism evidence="2 3">
    <name type="scientific">Rosa chinensis</name>
    <name type="common">China rose</name>
    <dbReference type="NCBI Taxonomy" id="74649"/>
    <lineage>
        <taxon>Eukaryota</taxon>
        <taxon>Viridiplantae</taxon>
        <taxon>Streptophyta</taxon>
        <taxon>Embryophyta</taxon>
        <taxon>Tracheophyta</taxon>
        <taxon>Spermatophyta</taxon>
        <taxon>Magnoliopsida</taxon>
        <taxon>eudicotyledons</taxon>
        <taxon>Gunneridae</taxon>
        <taxon>Pentapetalae</taxon>
        <taxon>rosids</taxon>
        <taxon>fabids</taxon>
        <taxon>Rosales</taxon>
        <taxon>Rosaceae</taxon>
        <taxon>Rosoideae</taxon>
        <taxon>Rosoideae incertae sedis</taxon>
        <taxon>Rosa</taxon>
    </lineage>
</organism>
<keyword evidence="1" id="KW-1133">Transmembrane helix</keyword>
<accession>A0A2P6QF58</accession>
<feature type="transmembrane region" description="Helical" evidence="1">
    <location>
        <begin position="21"/>
        <end position="43"/>
    </location>
</feature>
<dbReference type="Gramene" id="PRQ32810">
    <property type="protein sequence ID" value="PRQ32810"/>
    <property type="gene ID" value="RchiOBHm_Chr5g0050571"/>
</dbReference>
<dbReference type="Proteomes" id="UP000238479">
    <property type="component" value="Chromosome 5"/>
</dbReference>
<comment type="caution">
    <text evidence="2">The sequence shown here is derived from an EMBL/GenBank/DDBJ whole genome shotgun (WGS) entry which is preliminary data.</text>
</comment>
<dbReference type="EMBL" id="PDCK01000043">
    <property type="protein sequence ID" value="PRQ32810.1"/>
    <property type="molecule type" value="Genomic_DNA"/>
</dbReference>
<keyword evidence="1" id="KW-0812">Transmembrane</keyword>
<evidence type="ECO:0000313" key="2">
    <source>
        <dbReference type="EMBL" id="PRQ32810.1"/>
    </source>
</evidence>
<gene>
    <name evidence="2" type="ORF">RchiOBHm_Chr5g0050571</name>
</gene>
<reference evidence="2 3" key="1">
    <citation type="journal article" date="2018" name="Nat. Genet.">
        <title>The Rosa genome provides new insights in the design of modern roses.</title>
        <authorList>
            <person name="Bendahmane M."/>
        </authorList>
    </citation>
    <scope>NUCLEOTIDE SEQUENCE [LARGE SCALE GENOMIC DNA]</scope>
    <source>
        <strain evidence="3">cv. Old Blush</strain>
    </source>
</reference>
<dbReference type="AlphaFoldDB" id="A0A2P6QF58"/>
<sequence length="72" mass="8401">MGWFSPGSLGSGGDEKVSLRYWVLLRIIMYFGYDWICFLGLYWHQFLGLYPLNPLATSWSLIVWQFVGVQYG</sequence>
<evidence type="ECO:0000313" key="3">
    <source>
        <dbReference type="Proteomes" id="UP000238479"/>
    </source>
</evidence>